<dbReference type="InterPro" id="IPR025497">
    <property type="entry name" value="PatA-like_N"/>
</dbReference>
<dbReference type="Pfam" id="PF14332">
    <property type="entry name" value="DUF4388"/>
    <property type="match status" value="1"/>
</dbReference>
<dbReference type="GeneID" id="95393265"/>
<sequence length="252" mass="27718">MRPLESLLTGLAGVCSSGALRVGRSGVVYLLEGKVTYMESAETPGVEELLTSGGRVSTADMERAVTRREGGEPLFSEGLLTREELAEALRRTVLDSALLLFGLDHARPKFRPSERHWLGPHWHFEVGELIEECGRRTAELDQVWPSDELDAAPVVPVPRLPGERVSLTDRQWEVLVHADGAATPLELARRLDRTAFTVLLAVRELAAADLLVKPRRAPALPRRSAKPPGTDVRHEPAELSLLLRLKAGLEQL</sequence>
<comment type="caution">
    <text evidence="2">The sequence shown here is derived from an EMBL/GenBank/DDBJ whole genome shotgun (WGS) entry which is preliminary data.</text>
</comment>
<organism evidence="2 3">
    <name type="scientific">Nonomuraea dietziae</name>
    <dbReference type="NCBI Taxonomy" id="65515"/>
    <lineage>
        <taxon>Bacteria</taxon>
        <taxon>Bacillati</taxon>
        <taxon>Actinomycetota</taxon>
        <taxon>Actinomycetes</taxon>
        <taxon>Streptosporangiales</taxon>
        <taxon>Streptosporangiaceae</taxon>
        <taxon>Nonomuraea</taxon>
    </lineage>
</organism>
<feature type="domain" description="PatA-like N-terminal" evidence="1">
    <location>
        <begin position="5"/>
        <end position="139"/>
    </location>
</feature>
<keyword evidence="3" id="KW-1185">Reference proteome</keyword>
<evidence type="ECO:0000313" key="3">
    <source>
        <dbReference type="Proteomes" id="UP000579945"/>
    </source>
</evidence>
<dbReference type="EMBL" id="JACIBV010000001">
    <property type="protein sequence ID" value="MBB3731155.1"/>
    <property type="molecule type" value="Genomic_DNA"/>
</dbReference>
<evidence type="ECO:0000313" key="2">
    <source>
        <dbReference type="EMBL" id="MBB3731155.1"/>
    </source>
</evidence>
<evidence type="ECO:0000259" key="1">
    <source>
        <dbReference type="Pfam" id="PF14332"/>
    </source>
</evidence>
<dbReference type="AlphaFoldDB" id="A0A7W5VGQ5"/>
<name>A0A7W5VGQ5_9ACTN</name>
<dbReference type="Proteomes" id="UP000579945">
    <property type="component" value="Unassembled WGS sequence"/>
</dbReference>
<reference evidence="2 3" key="1">
    <citation type="submission" date="2020-08" db="EMBL/GenBank/DDBJ databases">
        <title>Sequencing the genomes of 1000 actinobacteria strains.</title>
        <authorList>
            <person name="Klenk H.-P."/>
        </authorList>
    </citation>
    <scope>NUCLEOTIDE SEQUENCE [LARGE SCALE GENOMIC DNA]</scope>
    <source>
        <strain evidence="2 3">DSM 44320</strain>
    </source>
</reference>
<accession>A0A7W5VGQ5</accession>
<dbReference type="RefSeq" id="WP_183656777.1">
    <property type="nucleotide sequence ID" value="NZ_BAAAXX010000170.1"/>
</dbReference>
<gene>
    <name evidence="2" type="ORF">FHR33_007015</name>
</gene>
<proteinExistence type="predicted"/>
<protein>
    <recommendedName>
        <fullName evidence="1">PatA-like N-terminal domain-containing protein</fullName>
    </recommendedName>
</protein>